<keyword evidence="6" id="KW-0472">Membrane</keyword>
<evidence type="ECO:0000256" key="8">
    <source>
        <dbReference type="SAM" id="SignalP"/>
    </source>
</evidence>
<gene>
    <name evidence="9" type="ORF">R8Z52_16830</name>
</gene>
<dbReference type="EMBL" id="CP138204">
    <property type="protein sequence ID" value="WPC76193.1"/>
    <property type="molecule type" value="Genomic_DNA"/>
</dbReference>
<keyword evidence="5 8" id="KW-0732">Signal</keyword>
<dbReference type="PANTHER" id="PTHR34501">
    <property type="entry name" value="PROTEIN YDDL-RELATED"/>
    <property type="match status" value="1"/>
</dbReference>
<evidence type="ECO:0000256" key="6">
    <source>
        <dbReference type="ARBA" id="ARBA00023136"/>
    </source>
</evidence>
<evidence type="ECO:0000256" key="4">
    <source>
        <dbReference type="ARBA" id="ARBA00022692"/>
    </source>
</evidence>
<dbReference type="SUPFAM" id="SSF56935">
    <property type="entry name" value="Porins"/>
    <property type="match status" value="1"/>
</dbReference>
<dbReference type="Proteomes" id="UP001304071">
    <property type="component" value="Chromosome 2"/>
</dbReference>
<dbReference type="InterPro" id="IPR023614">
    <property type="entry name" value="Porin_dom_sf"/>
</dbReference>
<comment type="subcellular location">
    <subcellularLocation>
        <location evidence="1">Cell outer membrane</location>
        <topology evidence="1">Multi-pass membrane protein</topology>
    </subcellularLocation>
</comment>
<evidence type="ECO:0000256" key="1">
    <source>
        <dbReference type="ARBA" id="ARBA00004571"/>
    </source>
</evidence>
<dbReference type="PANTHER" id="PTHR34501:SF8">
    <property type="entry name" value="OUTER MEMBRANE PORIN N-RELATED"/>
    <property type="match status" value="1"/>
</dbReference>
<evidence type="ECO:0000256" key="3">
    <source>
        <dbReference type="ARBA" id="ARBA00022452"/>
    </source>
</evidence>
<dbReference type="InterPro" id="IPR050298">
    <property type="entry name" value="Gram-neg_bact_OMP"/>
</dbReference>
<dbReference type="PRINTS" id="PR00183">
    <property type="entry name" value="ECOLIPORIN"/>
</dbReference>
<dbReference type="InterPro" id="IPR033900">
    <property type="entry name" value="Gram_neg_porin_domain"/>
</dbReference>
<accession>A0ABZ0QI66</accession>
<dbReference type="InterPro" id="IPR001897">
    <property type="entry name" value="Porin_gammaproteobac"/>
</dbReference>
<keyword evidence="7" id="KW-0998">Cell outer membrane</keyword>
<reference evidence="9 10" key="1">
    <citation type="submission" date="2023-11" db="EMBL/GenBank/DDBJ databases">
        <title>Plant-associative lifestyle of Vibrio porteresiae and its evolutionary dynamics.</title>
        <authorList>
            <person name="Rameshkumar N."/>
            <person name="Kirti K."/>
        </authorList>
    </citation>
    <scope>NUCLEOTIDE SEQUENCE [LARGE SCALE GENOMIC DNA]</scope>
    <source>
        <strain evidence="9 10">MSSRF30</strain>
    </source>
</reference>
<dbReference type="RefSeq" id="WP_261896601.1">
    <property type="nucleotide sequence ID" value="NZ_AP024896.1"/>
</dbReference>
<evidence type="ECO:0000256" key="7">
    <source>
        <dbReference type="ARBA" id="ARBA00023237"/>
    </source>
</evidence>
<dbReference type="Gene3D" id="2.40.160.10">
    <property type="entry name" value="Porin"/>
    <property type="match status" value="1"/>
</dbReference>
<proteinExistence type="inferred from homology"/>
<evidence type="ECO:0000256" key="5">
    <source>
        <dbReference type="ARBA" id="ARBA00022729"/>
    </source>
</evidence>
<keyword evidence="3" id="KW-1134">Transmembrane beta strand</keyword>
<dbReference type="CDD" id="cd00342">
    <property type="entry name" value="gram_neg_porins"/>
    <property type="match status" value="1"/>
</dbReference>
<feature type="signal peptide" evidence="8">
    <location>
        <begin position="1"/>
        <end position="22"/>
    </location>
</feature>
<keyword evidence="10" id="KW-1185">Reference proteome</keyword>
<protein>
    <submittedName>
        <fullName evidence="9">Porin</fullName>
    </submittedName>
</protein>
<feature type="chain" id="PRO_5045663137" evidence="8">
    <location>
        <begin position="23"/>
        <end position="358"/>
    </location>
</feature>
<evidence type="ECO:0000256" key="2">
    <source>
        <dbReference type="ARBA" id="ARBA00007539"/>
    </source>
</evidence>
<dbReference type="Pfam" id="PF00267">
    <property type="entry name" value="Porin_1"/>
    <property type="match status" value="1"/>
</dbReference>
<name>A0ABZ0QI66_9VIBR</name>
<sequence>MNKAITIIAMVPIMFLSDLANSAEMYNRNNTKVELYAGINARREFNNSGNYDKTLVDLGFYGETKVTKDIIGYGFWQSRMTEGSNEWSSNYGVRQQYAGIKMENIGSIDYGRNFGILYDVERYTDVAPYFSGETWSANADNFMVTRGSSMLTYRNKDLFGQLKGLDFALQYQAKKEGYGVDKDNGEGYGSSISYQITNDLKITGAYSRSRRTPDQNLAEWQDPKYAKAWGIGSVYTTNHLYLAAVYAETKNMTQLIMDDSTGTDYLATADKAKNLELVAQYQFDNGLRPSISYVKTKVEDGLAGDYTFAEYVQAGVLYKLNANIQLWFDHRYSMINKPVDYFNSISDDRTAAGVIFMF</sequence>
<dbReference type="InterPro" id="IPR001702">
    <property type="entry name" value="Porin_Gram-ve"/>
</dbReference>
<keyword evidence="4" id="KW-0812">Transmembrane</keyword>
<organism evidence="9 10">
    <name type="scientific">Vibrio porteresiae DSM 19223</name>
    <dbReference type="NCBI Taxonomy" id="1123496"/>
    <lineage>
        <taxon>Bacteria</taxon>
        <taxon>Pseudomonadati</taxon>
        <taxon>Pseudomonadota</taxon>
        <taxon>Gammaproteobacteria</taxon>
        <taxon>Vibrionales</taxon>
        <taxon>Vibrionaceae</taxon>
        <taxon>Vibrio</taxon>
    </lineage>
</organism>
<comment type="similarity">
    <text evidence="2">Belongs to the Gram-negative porin family.</text>
</comment>
<evidence type="ECO:0000313" key="10">
    <source>
        <dbReference type="Proteomes" id="UP001304071"/>
    </source>
</evidence>
<evidence type="ECO:0000313" key="9">
    <source>
        <dbReference type="EMBL" id="WPC76193.1"/>
    </source>
</evidence>